<gene>
    <name evidence="3" type="ORF">FQY79_04185</name>
</gene>
<name>A0A5C5U3M4_9GAMM</name>
<dbReference type="InterPro" id="IPR036063">
    <property type="entry name" value="Smr_dom_sf"/>
</dbReference>
<comment type="caution">
    <text evidence="3">The sequence shown here is derived from an EMBL/GenBank/DDBJ whole genome shotgun (WGS) entry which is preliminary data.</text>
</comment>
<dbReference type="PROSITE" id="PS50828">
    <property type="entry name" value="SMR"/>
    <property type="match status" value="1"/>
</dbReference>
<dbReference type="Pfam" id="PF01713">
    <property type="entry name" value="Smr"/>
    <property type="match status" value="1"/>
</dbReference>
<dbReference type="PANTHER" id="PTHR35562">
    <property type="entry name" value="DNA ENDONUCLEASE SMRA-RELATED"/>
    <property type="match status" value="1"/>
</dbReference>
<dbReference type="EMBL" id="VOHE01000002">
    <property type="protein sequence ID" value="TWT20546.1"/>
    <property type="molecule type" value="Genomic_DNA"/>
</dbReference>
<dbReference type="OrthoDB" id="9808881at2"/>
<evidence type="ECO:0000313" key="3">
    <source>
        <dbReference type="EMBL" id="TWT20546.1"/>
    </source>
</evidence>
<evidence type="ECO:0000259" key="2">
    <source>
        <dbReference type="PROSITE" id="PS50828"/>
    </source>
</evidence>
<dbReference type="SUPFAM" id="SSF160443">
    <property type="entry name" value="SMR domain-like"/>
    <property type="match status" value="1"/>
</dbReference>
<dbReference type="RefSeq" id="WP_146311114.1">
    <property type="nucleotide sequence ID" value="NZ_VOHE01000002.1"/>
</dbReference>
<dbReference type="Gene3D" id="3.30.1370.110">
    <property type="match status" value="1"/>
</dbReference>
<dbReference type="PANTHER" id="PTHR35562:SF2">
    <property type="entry name" value="DNA ENDONUCLEASE SMRA-RELATED"/>
    <property type="match status" value="1"/>
</dbReference>
<proteinExistence type="predicted"/>
<feature type="domain" description="Smr" evidence="2">
    <location>
        <begin position="104"/>
        <end position="184"/>
    </location>
</feature>
<reference evidence="3 4" key="1">
    <citation type="submission" date="2019-07" db="EMBL/GenBank/DDBJ databases">
        <title>Luteimonas sp. YD-1 nov., isolated from acidic soil.</title>
        <authorList>
            <person name="Zhou J."/>
        </authorList>
    </citation>
    <scope>NUCLEOTIDE SEQUENCE [LARGE SCALE GENOMIC DNA]</scope>
    <source>
        <strain evidence="3 4">YD-1</strain>
    </source>
</reference>
<dbReference type="InterPro" id="IPR002625">
    <property type="entry name" value="Smr_dom"/>
</dbReference>
<protein>
    <submittedName>
        <fullName evidence="3">SMR domain protein</fullName>
    </submittedName>
</protein>
<feature type="region of interest" description="Disordered" evidence="1">
    <location>
        <begin position="27"/>
        <end position="52"/>
    </location>
</feature>
<sequence>MAKKPPPPDEAHAPGEDDDAALFRAAIGPVRELPPVEARPARPRPRPGTRMAELGDADARDEFLRLLDEAPVEAGDTLRHRRDQVSARVLKRLAQGEYAVQDEIDLHHATAAAAATLLRRFLRDARDAGARCVRVIHGKGLNSEGVPVLKNLCDRLLRQRADVLAFHSAPPAQGGTGAVLVLLRSR</sequence>
<organism evidence="3 4">
    <name type="scientific">Luteimonas wenzhouensis</name>
    <dbReference type="NCBI Taxonomy" id="2599615"/>
    <lineage>
        <taxon>Bacteria</taxon>
        <taxon>Pseudomonadati</taxon>
        <taxon>Pseudomonadota</taxon>
        <taxon>Gammaproteobacteria</taxon>
        <taxon>Lysobacterales</taxon>
        <taxon>Lysobacteraceae</taxon>
        <taxon>Luteimonas</taxon>
    </lineage>
</organism>
<dbReference type="GO" id="GO:0004520">
    <property type="term" value="F:DNA endonuclease activity"/>
    <property type="evidence" value="ECO:0007669"/>
    <property type="project" value="TreeGrafter"/>
</dbReference>
<dbReference type="Proteomes" id="UP000315949">
    <property type="component" value="Unassembled WGS sequence"/>
</dbReference>
<accession>A0A5C5U3M4</accession>
<dbReference type="SMART" id="SM00463">
    <property type="entry name" value="SMR"/>
    <property type="match status" value="1"/>
</dbReference>
<dbReference type="AlphaFoldDB" id="A0A5C5U3M4"/>
<evidence type="ECO:0000256" key="1">
    <source>
        <dbReference type="SAM" id="MobiDB-lite"/>
    </source>
</evidence>
<keyword evidence="4" id="KW-1185">Reference proteome</keyword>
<evidence type="ECO:0000313" key="4">
    <source>
        <dbReference type="Proteomes" id="UP000315949"/>
    </source>
</evidence>